<name>A0A433D6C1_9FUNG</name>
<keyword evidence="2" id="KW-1185">Reference proteome</keyword>
<dbReference type="InterPro" id="IPR011009">
    <property type="entry name" value="Kinase-like_dom_sf"/>
</dbReference>
<dbReference type="EMBL" id="RBNI01005960">
    <property type="protein sequence ID" value="RUP46365.1"/>
    <property type="molecule type" value="Genomic_DNA"/>
</dbReference>
<organism evidence="1 2">
    <name type="scientific">Jimgerdemannia flammicorona</name>
    <dbReference type="NCBI Taxonomy" id="994334"/>
    <lineage>
        <taxon>Eukaryota</taxon>
        <taxon>Fungi</taxon>
        <taxon>Fungi incertae sedis</taxon>
        <taxon>Mucoromycota</taxon>
        <taxon>Mucoromycotina</taxon>
        <taxon>Endogonomycetes</taxon>
        <taxon>Endogonales</taxon>
        <taxon>Endogonaceae</taxon>
        <taxon>Jimgerdemannia</taxon>
    </lineage>
</organism>
<gene>
    <name evidence="1" type="ORF">BC936DRAFT_147041</name>
</gene>
<evidence type="ECO:0000313" key="2">
    <source>
        <dbReference type="Proteomes" id="UP000268093"/>
    </source>
</evidence>
<evidence type="ECO:0008006" key="3">
    <source>
        <dbReference type="Google" id="ProtNLM"/>
    </source>
</evidence>
<dbReference type="SUPFAM" id="SSF56112">
    <property type="entry name" value="Protein kinase-like (PK-like)"/>
    <property type="match status" value="1"/>
</dbReference>
<dbReference type="Proteomes" id="UP000268093">
    <property type="component" value="Unassembled WGS sequence"/>
</dbReference>
<sequence>MEFHEAAKLRILDAQRTTERLLRFADREIDPDRCVGSSAYRIKLRAAKILLASVVQEIYPSNNYWGAYEHFTNKFNFPNHEKVLEIHLNHLLIPELVAFLVWIPFDRFVNVVELGKGGFATVYKGTVRWPPNQHLGTYTKYPDDGPYEENYALKEILPEMATEVSIYGSATNLGLS</sequence>
<dbReference type="AlphaFoldDB" id="A0A433D6C1"/>
<reference evidence="1 2" key="1">
    <citation type="journal article" date="2018" name="New Phytol.">
        <title>Phylogenomics of Endogonaceae and evolution of mycorrhizas within Mucoromycota.</title>
        <authorList>
            <person name="Chang Y."/>
            <person name="Desiro A."/>
            <person name="Na H."/>
            <person name="Sandor L."/>
            <person name="Lipzen A."/>
            <person name="Clum A."/>
            <person name="Barry K."/>
            <person name="Grigoriev I.V."/>
            <person name="Martin F.M."/>
            <person name="Stajich J.E."/>
            <person name="Smith M.E."/>
            <person name="Bonito G."/>
            <person name="Spatafora J.W."/>
        </authorList>
    </citation>
    <scope>NUCLEOTIDE SEQUENCE [LARGE SCALE GENOMIC DNA]</scope>
    <source>
        <strain evidence="1 2">GMNB39</strain>
    </source>
</reference>
<evidence type="ECO:0000313" key="1">
    <source>
        <dbReference type="EMBL" id="RUP46365.1"/>
    </source>
</evidence>
<proteinExistence type="predicted"/>
<accession>A0A433D6C1</accession>
<comment type="caution">
    <text evidence="1">The sequence shown here is derived from an EMBL/GenBank/DDBJ whole genome shotgun (WGS) entry which is preliminary data.</text>
</comment>
<protein>
    <recommendedName>
        <fullName evidence="3">Protein kinase domain-containing protein</fullName>
    </recommendedName>
</protein>